<dbReference type="Proteomes" id="UP001445076">
    <property type="component" value="Unassembled WGS sequence"/>
</dbReference>
<name>A0AAW0VXY1_CHEQU</name>
<dbReference type="EMBL" id="JARKIK010000097">
    <property type="protein sequence ID" value="KAK8721974.1"/>
    <property type="molecule type" value="Genomic_DNA"/>
</dbReference>
<evidence type="ECO:0000313" key="1">
    <source>
        <dbReference type="EMBL" id="KAK8721974.1"/>
    </source>
</evidence>
<comment type="caution">
    <text evidence="1">The sequence shown here is derived from an EMBL/GenBank/DDBJ whole genome shotgun (WGS) entry which is preliminary data.</text>
</comment>
<organism evidence="1 2">
    <name type="scientific">Cherax quadricarinatus</name>
    <name type="common">Australian red claw crayfish</name>
    <dbReference type="NCBI Taxonomy" id="27406"/>
    <lineage>
        <taxon>Eukaryota</taxon>
        <taxon>Metazoa</taxon>
        <taxon>Ecdysozoa</taxon>
        <taxon>Arthropoda</taxon>
        <taxon>Crustacea</taxon>
        <taxon>Multicrustacea</taxon>
        <taxon>Malacostraca</taxon>
        <taxon>Eumalacostraca</taxon>
        <taxon>Eucarida</taxon>
        <taxon>Decapoda</taxon>
        <taxon>Pleocyemata</taxon>
        <taxon>Astacidea</taxon>
        <taxon>Parastacoidea</taxon>
        <taxon>Parastacidae</taxon>
        <taxon>Cherax</taxon>
    </lineage>
</organism>
<accession>A0AAW0VXY1</accession>
<protein>
    <submittedName>
        <fullName evidence="1">Uncharacterized protein</fullName>
    </submittedName>
</protein>
<dbReference type="InterPro" id="IPR032063">
    <property type="entry name" value="MavL-like"/>
</dbReference>
<proteinExistence type="predicted"/>
<reference evidence="1 2" key="1">
    <citation type="journal article" date="2024" name="BMC Genomics">
        <title>Genome assembly of redclaw crayfish (Cherax quadricarinatus) provides insights into its immune adaptation and hypoxia tolerance.</title>
        <authorList>
            <person name="Liu Z."/>
            <person name="Zheng J."/>
            <person name="Li H."/>
            <person name="Fang K."/>
            <person name="Wang S."/>
            <person name="He J."/>
            <person name="Zhou D."/>
            <person name="Weng S."/>
            <person name="Chi M."/>
            <person name="Gu Z."/>
            <person name="He J."/>
            <person name="Li F."/>
            <person name="Wang M."/>
        </authorList>
    </citation>
    <scope>NUCLEOTIDE SEQUENCE [LARGE SCALE GENOMIC DNA]</scope>
    <source>
        <strain evidence="1">ZL_2023a</strain>
    </source>
</reference>
<dbReference type="Pfam" id="PF16062">
    <property type="entry name" value="MavL-like"/>
    <property type="match status" value="1"/>
</dbReference>
<dbReference type="AlphaFoldDB" id="A0AAW0VXY1"/>
<feature type="non-terminal residue" evidence="1">
    <location>
        <position position="1"/>
    </location>
</feature>
<evidence type="ECO:0000313" key="2">
    <source>
        <dbReference type="Proteomes" id="UP001445076"/>
    </source>
</evidence>
<sequence>NGKEAQKLVQHINSARPVLHHRCLPLLAAFLEHKKKHGTTPEKSVYEGMGLVELVDRLLRKRPVTFFGRDDQYLLRNKSRGKGGFEKIGSDQEILPLCLRDYLSYDEMKLSALLSVSSQSFFVNNGSRTNKGIPGNPGSFQEEGVIVGIVGARLKKKGYMEWQDCIVSEDQNTVQHGYGSVEGAPRLQHLWSHMWKVTLPEWKTVSGQDENILKFSKQNYLNIPVYKARMQLAAETLLAEAKSQAMSAGLKAYIHVVGLGLGVWRACHQQDDIFVDAWGAALHCFDTSHIAHVDFSWIDVNSCRGVCDGELFPGTNVMLHFSKRSLHDPVPPGTLLVTSYAWDGNSLPGNEFWIGKLASTGDGAAACSTGVTELHNTHINANVCGNNLHVAGPWGVMHVGEYCSRALSRMH</sequence>
<gene>
    <name evidence="1" type="ORF">OTU49_012405</name>
</gene>
<keyword evidence="2" id="KW-1185">Reference proteome</keyword>